<dbReference type="SUPFAM" id="SSF48452">
    <property type="entry name" value="TPR-like"/>
    <property type="match status" value="2"/>
</dbReference>
<sequence length="1451" mass="160756">MSALPSDEPPDREPGLMWQVTAGHAKARPTDLTWQELRDIWWLVRCIHAGERESPPPPRAKPEPEHPPRTPESERRPEPEPEPTLPPRETPPPKRKQPERYEEWAARQRGAVRPTLVDTSRASAPLRWPAVPALRDPRAIEQALRPLTKRAPSPWLNVLDEEATASRAAEEKIWLPAWRPAPWRKFELLLIVDSAPTLAIWRQTVDEFTGILGNLGAFRNIRTYETDGSRATALPLAVAGTGVPRHWSDLVDPTGRTIVLVITDAIGAAWRTGAAEHLIAELAERMPLAIVNVLNDRLWSWGGLSPHRVRLSSPTPGAPNRMLHAEPPPNDGVVVPVLALAPEWLSGWATLIAGGATETTAIHASTTWPVEADYPIGIAEPYISPRERVLRFRTYASKRAFQLACLLAATPLNLPVMQFVEHVMLDGSEMSTIAEVLLGGIVKPTAALRSVTDPAAMAYEFFDGVREELLSMGVRADTVRVVRVVSDAFGASVPFLKNFRDAVDMPSTAPQPVVTAANLDYVKIEAAVLAAVSGSHYSQRARSLGERLRKYSETGVPGQPIGGNYQDQRVMPPGEPYDTAGHENISGGRSESMTASVEDDEMSVSGTPTTEPRKGTVVRPQIWGNVPLRNPDFVGRSALLDRLQERLLEGDDRATAVLPEALHGMGGVGKSQTVVEYIYRHSSEYDVIWWIPSEQLSQINASFVELAKKLGLPGSSAETARPEVLEALRKRTPHQRWLLVFDNAEHPDVVSPFIPASSGHVIVTSRNPDWAGVARTVEVDLFTRQESIDLLRLRGGDISDEDADKLADALGDLPLAVEQAAAWRGQTGMPVDEYLALLEQNLTDLLGDERAAEYGAMGYQRSVAAAWNVPLHRLRTSHPAALQLLQVCAFFGPEPISRSLFTGGRAVPVPLELANALSDPIKLNRAIREISRYSLAKIDHRNNTLQLHRLVQTVLKSQLTEKEKDSMRHAVHMLLVHGDPDDPDAAANWPRYAELLPHTTMSRAIECQSDAWVRRLIINLIRYLLGVGDYEVALANAKEAAETWKIYFGEAHEDTLMAASLRGLALFRLGRFDEARKLNEEVYKRVRDIFGEDNELYLTVADAYRTGLRALGRFSEELATQTTILEKARQVLGDEDPATLRYANNLAGSLRLNGRFVEARKLDEETWRRKKIVMGDEHSSTFLSMNALAMDVRECGEYVEACRIQEENLARQRVVIGDDHPRTIGAMRNLAVARRKAGLHQQARELSEECVRLYRWRQGDNNVDTITAEMGLSADLRVLGSLAESRDLAEHSWRLFISQFGENHPFSLIAAINLAVTLRLLKRVNEARDIDAKALDTLYKIFDKDHPFSLVCATNLASDLAAMGDIEAAHALDVDTLERSTRVLGEHHPSTLAVALNLSIDLQILGRKEESAALHGATVTNFRNTLGPDHPATLAADQFIRANCDTDTMQL</sequence>
<dbReference type="InterPro" id="IPR011990">
    <property type="entry name" value="TPR-like_helical_dom_sf"/>
</dbReference>
<dbReference type="InterPro" id="IPR056681">
    <property type="entry name" value="DUF7779"/>
</dbReference>
<dbReference type="InterPro" id="IPR027417">
    <property type="entry name" value="P-loop_NTPase"/>
</dbReference>
<comment type="caution">
    <text evidence="4">The sequence shown here is derived from an EMBL/GenBank/DDBJ whole genome shotgun (WGS) entry which is preliminary data.</text>
</comment>
<proteinExistence type="predicted"/>
<evidence type="ECO:0000259" key="2">
    <source>
        <dbReference type="Pfam" id="PF00931"/>
    </source>
</evidence>
<dbReference type="Gene3D" id="1.25.40.10">
    <property type="entry name" value="Tetratricopeptide repeat domain"/>
    <property type="match status" value="3"/>
</dbReference>
<name>A0ABX2EXF3_9PSEU</name>
<dbReference type="Proteomes" id="UP000763557">
    <property type="component" value="Unassembled WGS sequence"/>
</dbReference>
<dbReference type="Pfam" id="PF13424">
    <property type="entry name" value="TPR_12"/>
    <property type="match status" value="3"/>
</dbReference>
<dbReference type="Pfam" id="PF25000">
    <property type="entry name" value="DUF7779"/>
    <property type="match status" value="1"/>
</dbReference>
<evidence type="ECO:0000259" key="3">
    <source>
        <dbReference type="Pfam" id="PF25000"/>
    </source>
</evidence>
<feature type="region of interest" description="Disordered" evidence="1">
    <location>
        <begin position="1"/>
        <end position="27"/>
    </location>
</feature>
<dbReference type="PANTHER" id="PTHR46082">
    <property type="entry name" value="ATP/GTP-BINDING PROTEIN-RELATED"/>
    <property type="match status" value="1"/>
</dbReference>
<dbReference type="Pfam" id="PF00931">
    <property type="entry name" value="NB-ARC"/>
    <property type="match status" value="1"/>
</dbReference>
<feature type="domain" description="NB-ARC" evidence="2">
    <location>
        <begin position="638"/>
        <end position="795"/>
    </location>
</feature>
<evidence type="ECO:0000313" key="5">
    <source>
        <dbReference type="Proteomes" id="UP000763557"/>
    </source>
</evidence>
<reference evidence="4 5" key="1">
    <citation type="submission" date="2020-01" db="EMBL/GenBank/DDBJ databases">
        <title>Kibdelosporangium persica a novel Actinomycetes from a hot desert in Iran.</title>
        <authorList>
            <person name="Safaei N."/>
            <person name="Zaburannyi N."/>
            <person name="Mueller R."/>
            <person name="Wink J."/>
        </authorList>
    </citation>
    <scope>NUCLEOTIDE SEQUENCE [LARGE SCALE GENOMIC DNA]</scope>
    <source>
        <strain evidence="4 5">4NS15</strain>
    </source>
</reference>
<dbReference type="Pfam" id="PF13374">
    <property type="entry name" value="TPR_10"/>
    <property type="match status" value="3"/>
</dbReference>
<dbReference type="SUPFAM" id="SSF52540">
    <property type="entry name" value="P-loop containing nucleoside triphosphate hydrolases"/>
    <property type="match status" value="1"/>
</dbReference>
<dbReference type="PANTHER" id="PTHR46082:SF6">
    <property type="entry name" value="AAA+ ATPASE DOMAIN-CONTAINING PROTEIN-RELATED"/>
    <property type="match status" value="1"/>
</dbReference>
<dbReference type="EMBL" id="JAAATY010000001">
    <property type="protein sequence ID" value="NRN63436.1"/>
    <property type="molecule type" value="Genomic_DNA"/>
</dbReference>
<dbReference type="InterPro" id="IPR047738">
    <property type="entry name" value="SAV_2336-like_N"/>
</dbReference>
<organism evidence="4 5">
    <name type="scientific">Kibdelosporangium persicum</name>
    <dbReference type="NCBI Taxonomy" id="2698649"/>
    <lineage>
        <taxon>Bacteria</taxon>
        <taxon>Bacillati</taxon>
        <taxon>Actinomycetota</taxon>
        <taxon>Actinomycetes</taxon>
        <taxon>Pseudonocardiales</taxon>
        <taxon>Pseudonocardiaceae</taxon>
        <taxon>Kibdelosporangium</taxon>
    </lineage>
</organism>
<evidence type="ECO:0000313" key="4">
    <source>
        <dbReference type="EMBL" id="NRN63436.1"/>
    </source>
</evidence>
<feature type="domain" description="DUF7779" evidence="3">
    <location>
        <begin position="875"/>
        <end position="963"/>
    </location>
</feature>
<feature type="compositionally biased region" description="Basic and acidic residues" evidence="1">
    <location>
        <begin position="51"/>
        <end position="79"/>
    </location>
</feature>
<keyword evidence="5" id="KW-1185">Reference proteome</keyword>
<dbReference type="NCBIfam" id="NF040586">
    <property type="entry name" value="FxSxx_TPR"/>
    <property type="match status" value="1"/>
</dbReference>
<feature type="region of interest" description="Disordered" evidence="1">
    <location>
        <begin position="51"/>
        <end position="102"/>
    </location>
</feature>
<dbReference type="Gene3D" id="3.40.50.300">
    <property type="entry name" value="P-loop containing nucleotide triphosphate hydrolases"/>
    <property type="match status" value="1"/>
</dbReference>
<evidence type="ECO:0000256" key="1">
    <source>
        <dbReference type="SAM" id="MobiDB-lite"/>
    </source>
</evidence>
<dbReference type="NCBIfam" id="NF041121">
    <property type="entry name" value="SAV_2336_NTERM"/>
    <property type="match status" value="1"/>
</dbReference>
<gene>
    <name evidence="4" type="ORF">GC106_6370</name>
</gene>
<dbReference type="InterPro" id="IPR002182">
    <property type="entry name" value="NB-ARC"/>
</dbReference>
<dbReference type="InterPro" id="IPR053137">
    <property type="entry name" value="NLR-like"/>
</dbReference>
<protein>
    <submittedName>
        <fullName evidence="4">ATP/maltotriose-dependent transcriptional regulator MalT</fullName>
    </submittedName>
</protein>
<feature type="region of interest" description="Disordered" evidence="1">
    <location>
        <begin position="553"/>
        <end position="615"/>
    </location>
</feature>
<accession>A0ABX2EXF3</accession>